<proteinExistence type="predicted"/>
<evidence type="ECO:0008006" key="3">
    <source>
        <dbReference type="Google" id="ProtNLM"/>
    </source>
</evidence>
<sequence>MAWLIQEDQHGHAITHIRDNWGNLVYSQDEILDVFTSYYRELCGAHLMPLAEILDQFLNRAQLLCLEEKDALGGPILEEKIRAAVGDLVGGKTPGMDGLPAEFYHTYVGDLAPKLTALYAHVLEEGHLPAISQEVLTVSLSKTGGGGEIIRN</sequence>
<comment type="caution">
    <text evidence="1">The sequence shown here is derived from an EMBL/GenBank/DDBJ whole genome shotgun (WGS) entry which is preliminary data.</text>
</comment>
<name>A0AAV7U5E6_PLEWA</name>
<evidence type="ECO:0000313" key="1">
    <source>
        <dbReference type="EMBL" id="KAJ1184285.1"/>
    </source>
</evidence>
<evidence type="ECO:0000313" key="2">
    <source>
        <dbReference type="Proteomes" id="UP001066276"/>
    </source>
</evidence>
<protein>
    <recommendedName>
        <fullName evidence="3">Cullin N-terminal domain-containing protein</fullName>
    </recommendedName>
</protein>
<gene>
    <name evidence="1" type="ORF">NDU88_001093</name>
</gene>
<organism evidence="1 2">
    <name type="scientific">Pleurodeles waltl</name>
    <name type="common">Iberian ribbed newt</name>
    <dbReference type="NCBI Taxonomy" id="8319"/>
    <lineage>
        <taxon>Eukaryota</taxon>
        <taxon>Metazoa</taxon>
        <taxon>Chordata</taxon>
        <taxon>Craniata</taxon>
        <taxon>Vertebrata</taxon>
        <taxon>Euteleostomi</taxon>
        <taxon>Amphibia</taxon>
        <taxon>Batrachia</taxon>
        <taxon>Caudata</taxon>
        <taxon>Salamandroidea</taxon>
        <taxon>Salamandridae</taxon>
        <taxon>Pleurodelinae</taxon>
        <taxon>Pleurodeles</taxon>
    </lineage>
</organism>
<dbReference type="AlphaFoldDB" id="A0AAV7U5E6"/>
<dbReference type="EMBL" id="JANPWB010000005">
    <property type="protein sequence ID" value="KAJ1184285.1"/>
    <property type="molecule type" value="Genomic_DNA"/>
</dbReference>
<reference evidence="1" key="1">
    <citation type="journal article" date="2022" name="bioRxiv">
        <title>Sequencing and chromosome-scale assembly of the giantPleurodeles waltlgenome.</title>
        <authorList>
            <person name="Brown T."/>
            <person name="Elewa A."/>
            <person name="Iarovenko S."/>
            <person name="Subramanian E."/>
            <person name="Araus A.J."/>
            <person name="Petzold A."/>
            <person name="Susuki M."/>
            <person name="Suzuki K.-i.T."/>
            <person name="Hayashi T."/>
            <person name="Toyoda A."/>
            <person name="Oliveira C."/>
            <person name="Osipova E."/>
            <person name="Leigh N.D."/>
            <person name="Simon A."/>
            <person name="Yun M.H."/>
        </authorList>
    </citation>
    <scope>NUCLEOTIDE SEQUENCE</scope>
    <source>
        <strain evidence="1">20211129_DDA</strain>
        <tissue evidence="1">Liver</tissue>
    </source>
</reference>
<keyword evidence="2" id="KW-1185">Reference proteome</keyword>
<accession>A0AAV7U5E6</accession>
<dbReference type="Proteomes" id="UP001066276">
    <property type="component" value="Chromosome 3_1"/>
</dbReference>